<dbReference type="GO" id="GO:0046872">
    <property type="term" value="F:metal ion binding"/>
    <property type="evidence" value="ECO:0007669"/>
    <property type="project" value="UniProtKB-KW"/>
</dbReference>
<dbReference type="InterPro" id="IPR007837">
    <property type="entry name" value="DinB"/>
</dbReference>
<reference evidence="4 5" key="1">
    <citation type="submission" date="2016-11" db="EMBL/GenBank/DDBJ databases">
        <title>Draft Genome Sequences of Nine Cyanobacterial Strains from Diverse Habitats.</title>
        <authorList>
            <person name="Zhu T."/>
            <person name="Hou S."/>
            <person name="Lu X."/>
            <person name="Hess W.R."/>
        </authorList>
    </citation>
    <scope>NUCLEOTIDE SEQUENCE [LARGE SCALE GENOMIC DNA]</scope>
    <source>
        <strain evidence="4 5">NIES-593</strain>
    </source>
</reference>
<keyword evidence="2 3" id="KW-0479">Metal-binding</keyword>
<dbReference type="RefSeq" id="WP_073600282.1">
    <property type="nucleotide sequence ID" value="NZ_MRCB01000017.1"/>
</dbReference>
<evidence type="ECO:0000313" key="5">
    <source>
        <dbReference type="Proteomes" id="UP000186868"/>
    </source>
</evidence>
<feature type="binding site" evidence="3">
    <location>
        <position position="139"/>
    </location>
    <ligand>
        <name>a divalent metal cation</name>
        <dbReference type="ChEBI" id="CHEBI:60240"/>
    </ligand>
</feature>
<feature type="binding site" evidence="3">
    <location>
        <position position="50"/>
    </location>
    <ligand>
        <name>a divalent metal cation</name>
        <dbReference type="ChEBI" id="CHEBI:60240"/>
    </ligand>
</feature>
<dbReference type="InterPro" id="IPR034660">
    <property type="entry name" value="DinB/YfiT-like"/>
</dbReference>
<feature type="binding site" evidence="3">
    <location>
        <position position="135"/>
    </location>
    <ligand>
        <name>a divalent metal cation</name>
        <dbReference type="ChEBI" id="CHEBI:60240"/>
    </ligand>
</feature>
<dbReference type="SUPFAM" id="SSF109854">
    <property type="entry name" value="DinB/YfiT-like putative metalloenzymes"/>
    <property type="match status" value="1"/>
</dbReference>
<dbReference type="Gene3D" id="1.20.120.450">
    <property type="entry name" value="dinb family like domain"/>
    <property type="match status" value="1"/>
</dbReference>
<organism evidence="4 5">
    <name type="scientific">Hydrococcus rivularis NIES-593</name>
    <dbReference type="NCBI Taxonomy" id="1921803"/>
    <lineage>
        <taxon>Bacteria</taxon>
        <taxon>Bacillati</taxon>
        <taxon>Cyanobacteriota</taxon>
        <taxon>Cyanophyceae</taxon>
        <taxon>Pleurocapsales</taxon>
        <taxon>Hydrococcaceae</taxon>
        <taxon>Hydrococcus</taxon>
    </lineage>
</organism>
<evidence type="ECO:0000256" key="1">
    <source>
        <dbReference type="ARBA" id="ARBA00008635"/>
    </source>
</evidence>
<accession>A0A1U7HED1</accession>
<comment type="caution">
    <text evidence="4">The sequence shown here is derived from an EMBL/GenBank/DDBJ whole genome shotgun (WGS) entry which is preliminary data.</text>
</comment>
<dbReference type="STRING" id="1921803.NIES593_14630"/>
<evidence type="ECO:0000256" key="3">
    <source>
        <dbReference type="PIRSR" id="PIRSR607837-1"/>
    </source>
</evidence>
<name>A0A1U7HED1_9CYAN</name>
<evidence type="ECO:0000313" key="4">
    <source>
        <dbReference type="EMBL" id="OKH21898.1"/>
    </source>
</evidence>
<dbReference type="AlphaFoldDB" id="A0A1U7HED1"/>
<dbReference type="Proteomes" id="UP000186868">
    <property type="component" value="Unassembled WGS sequence"/>
</dbReference>
<proteinExistence type="inferred from homology"/>
<dbReference type="Pfam" id="PF05163">
    <property type="entry name" value="DinB"/>
    <property type="match status" value="1"/>
</dbReference>
<protein>
    <submittedName>
        <fullName evidence="4">Damage-inducible protein DinB</fullName>
    </submittedName>
</protein>
<comment type="similarity">
    <text evidence="1">Belongs to the DinB family.</text>
</comment>
<dbReference type="PANTHER" id="PTHR37302">
    <property type="entry name" value="SLR1116 PROTEIN"/>
    <property type="match status" value="1"/>
</dbReference>
<gene>
    <name evidence="4" type="ORF">NIES593_14630</name>
</gene>
<keyword evidence="5" id="KW-1185">Reference proteome</keyword>
<evidence type="ECO:0000256" key="2">
    <source>
        <dbReference type="ARBA" id="ARBA00022723"/>
    </source>
</evidence>
<dbReference type="PANTHER" id="PTHR37302:SF1">
    <property type="entry name" value="PROTEIN DINB"/>
    <property type="match status" value="1"/>
</dbReference>
<sequence length="167" mass="20359">MITSNFLEIMALYNKWQNESLFKICDELSDDRLRLNREMFFDSIFKTLNHIINVDETIHSFIYTKTLPKFDPNFIPYPEYSKLKSARFEFDEKLVKESQGCSQAWLDEIFEFWSERLNRNRRVSRAFYYVQMFNHQTHHRSQITSELHKMGIDYGNTDLPYNPYYEF</sequence>
<dbReference type="OrthoDB" id="119432at2"/>
<dbReference type="EMBL" id="MRCB01000017">
    <property type="protein sequence ID" value="OKH21898.1"/>
    <property type="molecule type" value="Genomic_DNA"/>
</dbReference>